<dbReference type="AlphaFoldDB" id="A0A2P2IWU3"/>
<organism evidence="1">
    <name type="scientific">Rhizophora mucronata</name>
    <name type="common">Asiatic mangrove</name>
    <dbReference type="NCBI Taxonomy" id="61149"/>
    <lineage>
        <taxon>Eukaryota</taxon>
        <taxon>Viridiplantae</taxon>
        <taxon>Streptophyta</taxon>
        <taxon>Embryophyta</taxon>
        <taxon>Tracheophyta</taxon>
        <taxon>Spermatophyta</taxon>
        <taxon>Magnoliopsida</taxon>
        <taxon>eudicotyledons</taxon>
        <taxon>Gunneridae</taxon>
        <taxon>Pentapetalae</taxon>
        <taxon>rosids</taxon>
        <taxon>fabids</taxon>
        <taxon>Malpighiales</taxon>
        <taxon>Rhizophoraceae</taxon>
        <taxon>Rhizophora</taxon>
    </lineage>
</organism>
<reference evidence="1" key="1">
    <citation type="submission" date="2018-02" db="EMBL/GenBank/DDBJ databases">
        <title>Rhizophora mucronata_Transcriptome.</title>
        <authorList>
            <person name="Meera S.P."/>
            <person name="Sreeshan A."/>
            <person name="Augustine A."/>
        </authorList>
    </citation>
    <scope>NUCLEOTIDE SEQUENCE</scope>
    <source>
        <tissue evidence="1">Leaf</tissue>
    </source>
</reference>
<sequence length="109" mass="11570">MAVSYGFAAALAGAKMETFLLNSASSSSVASSPVRPPLQLRVFCKPNRRFHRRMLEQRGGVRCEVATSNDVGVESDATTDLANVSSLSALEQLKASAADSESLFPLSMC</sequence>
<dbReference type="EMBL" id="GGEC01005201">
    <property type="protein sequence ID" value="MBW85684.1"/>
    <property type="molecule type" value="Transcribed_RNA"/>
</dbReference>
<accession>A0A2P2IWU3</accession>
<protein>
    <submittedName>
        <fullName evidence="1">Glutamyl-tRNA reductase</fullName>
    </submittedName>
</protein>
<name>A0A2P2IWU3_RHIMU</name>
<evidence type="ECO:0000313" key="1">
    <source>
        <dbReference type="EMBL" id="MBW85684.1"/>
    </source>
</evidence>
<proteinExistence type="predicted"/>